<dbReference type="STRING" id="765440.A0A0C3BHG6"/>
<dbReference type="HOGENOM" id="CLU_240480_0_0_1"/>
<dbReference type="Proteomes" id="UP000054166">
    <property type="component" value="Unassembled WGS sequence"/>
</dbReference>
<feature type="region of interest" description="Disordered" evidence="1">
    <location>
        <begin position="504"/>
        <end position="541"/>
    </location>
</feature>
<reference evidence="3 4" key="1">
    <citation type="submission" date="2014-04" db="EMBL/GenBank/DDBJ databases">
        <authorList>
            <consortium name="DOE Joint Genome Institute"/>
            <person name="Kuo A."/>
            <person name="Tarkka M."/>
            <person name="Buscot F."/>
            <person name="Kohler A."/>
            <person name="Nagy L.G."/>
            <person name="Floudas D."/>
            <person name="Copeland A."/>
            <person name="Barry K.W."/>
            <person name="Cichocki N."/>
            <person name="Veneault-Fourrey C."/>
            <person name="LaButti K."/>
            <person name="Lindquist E.A."/>
            <person name="Lipzen A."/>
            <person name="Lundell T."/>
            <person name="Morin E."/>
            <person name="Murat C."/>
            <person name="Sun H."/>
            <person name="Tunlid A."/>
            <person name="Henrissat B."/>
            <person name="Grigoriev I.V."/>
            <person name="Hibbett D.S."/>
            <person name="Martin F."/>
            <person name="Nordberg H.P."/>
            <person name="Cantor M.N."/>
            <person name="Hua S.X."/>
        </authorList>
    </citation>
    <scope>NUCLEOTIDE SEQUENCE [LARGE SCALE GENOMIC DNA]</scope>
    <source>
        <strain evidence="3 4">F 1598</strain>
    </source>
</reference>
<feature type="domain" description="KOW" evidence="2">
    <location>
        <begin position="962"/>
        <end position="989"/>
    </location>
</feature>
<proteinExistence type="predicted"/>
<dbReference type="GO" id="GO:0003735">
    <property type="term" value="F:structural constituent of ribosome"/>
    <property type="evidence" value="ECO:0007669"/>
    <property type="project" value="InterPro"/>
</dbReference>
<dbReference type="InterPro" id="IPR005825">
    <property type="entry name" value="Ribosomal_uL24_CS"/>
</dbReference>
<dbReference type="InterPro" id="IPR008991">
    <property type="entry name" value="Translation_prot_SH3-like_sf"/>
</dbReference>
<dbReference type="SMART" id="SM00739">
    <property type="entry name" value="KOW"/>
    <property type="match status" value="6"/>
</dbReference>
<dbReference type="EMBL" id="KN833031">
    <property type="protein sequence ID" value="KIM76802.1"/>
    <property type="molecule type" value="Genomic_DNA"/>
</dbReference>
<feature type="compositionally biased region" description="Acidic residues" evidence="1">
    <location>
        <begin position="504"/>
        <end position="518"/>
    </location>
</feature>
<feature type="domain" description="KOW" evidence="2">
    <location>
        <begin position="1237"/>
        <end position="1264"/>
    </location>
</feature>
<evidence type="ECO:0000259" key="2">
    <source>
        <dbReference type="SMART" id="SM00739"/>
    </source>
</evidence>
<gene>
    <name evidence="3" type="ORF">PILCRDRAFT_91435</name>
</gene>
<evidence type="ECO:0000313" key="3">
    <source>
        <dbReference type="EMBL" id="KIM76802.1"/>
    </source>
</evidence>
<feature type="domain" description="KOW" evidence="2">
    <location>
        <begin position="1025"/>
        <end position="1052"/>
    </location>
</feature>
<dbReference type="PROSITE" id="PS01108">
    <property type="entry name" value="RIBOSOMAL_L24"/>
    <property type="match status" value="2"/>
</dbReference>
<accession>A0A0C3BHG6</accession>
<dbReference type="GO" id="GO:0006412">
    <property type="term" value="P:translation"/>
    <property type="evidence" value="ECO:0007669"/>
    <property type="project" value="InterPro"/>
</dbReference>
<dbReference type="InterPro" id="IPR005824">
    <property type="entry name" value="KOW"/>
</dbReference>
<feature type="domain" description="KOW" evidence="2">
    <location>
        <begin position="1479"/>
        <end position="1506"/>
    </location>
</feature>
<feature type="domain" description="KOW" evidence="2">
    <location>
        <begin position="1171"/>
        <end position="1198"/>
    </location>
</feature>
<dbReference type="SUPFAM" id="SSF50104">
    <property type="entry name" value="Translation proteins SH3-like domain"/>
    <property type="match status" value="1"/>
</dbReference>
<feature type="region of interest" description="Disordered" evidence="1">
    <location>
        <begin position="751"/>
        <end position="773"/>
    </location>
</feature>
<feature type="region of interest" description="Disordered" evidence="1">
    <location>
        <begin position="1364"/>
        <end position="1394"/>
    </location>
</feature>
<dbReference type="GO" id="GO:0005840">
    <property type="term" value="C:ribosome"/>
    <property type="evidence" value="ECO:0007669"/>
    <property type="project" value="InterPro"/>
</dbReference>
<organism evidence="3 4">
    <name type="scientific">Piloderma croceum (strain F 1598)</name>
    <dbReference type="NCBI Taxonomy" id="765440"/>
    <lineage>
        <taxon>Eukaryota</taxon>
        <taxon>Fungi</taxon>
        <taxon>Dikarya</taxon>
        <taxon>Basidiomycota</taxon>
        <taxon>Agaricomycotina</taxon>
        <taxon>Agaricomycetes</taxon>
        <taxon>Agaricomycetidae</taxon>
        <taxon>Atheliales</taxon>
        <taxon>Atheliaceae</taxon>
        <taxon>Piloderma</taxon>
    </lineage>
</organism>
<reference evidence="4" key="2">
    <citation type="submission" date="2015-01" db="EMBL/GenBank/DDBJ databases">
        <title>Evolutionary Origins and Diversification of the Mycorrhizal Mutualists.</title>
        <authorList>
            <consortium name="DOE Joint Genome Institute"/>
            <consortium name="Mycorrhizal Genomics Consortium"/>
            <person name="Kohler A."/>
            <person name="Kuo A."/>
            <person name="Nagy L.G."/>
            <person name="Floudas D."/>
            <person name="Copeland A."/>
            <person name="Barry K.W."/>
            <person name="Cichocki N."/>
            <person name="Veneault-Fourrey C."/>
            <person name="LaButti K."/>
            <person name="Lindquist E.A."/>
            <person name="Lipzen A."/>
            <person name="Lundell T."/>
            <person name="Morin E."/>
            <person name="Murat C."/>
            <person name="Riley R."/>
            <person name="Ohm R."/>
            <person name="Sun H."/>
            <person name="Tunlid A."/>
            <person name="Henrissat B."/>
            <person name="Grigoriev I.V."/>
            <person name="Hibbett D.S."/>
            <person name="Martin F."/>
        </authorList>
    </citation>
    <scope>NUCLEOTIDE SEQUENCE [LARGE SCALE GENOMIC DNA]</scope>
    <source>
        <strain evidence="4">F 1598</strain>
    </source>
</reference>
<keyword evidence="4" id="KW-1185">Reference proteome</keyword>
<evidence type="ECO:0000313" key="4">
    <source>
        <dbReference type="Proteomes" id="UP000054166"/>
    </source>
</evidence>
<protein>
    <recommendedName>
        <fullName evidence="2">KOW domain-containing protein</fullName>
    </recommendedName>
</protein>
<sequence length="1714" mass="190314">MPRVATPNHRAQCTFAPLVFRARFQPEWLLTPPPLPWNISYPPHGEGKPADDTPVVTDESPSADKTLLIKIKRPPGEPGRKGERGFSTKDVLDLLEGMYEDLLGDIHVLAVKHLEVTKTISNQPPDKLTLIFKEVKFHIHYTQYRAKQSIVYQIKETYPLLEQKFEGDWPAKAILQSPLKALRFLTHIPLTSTLIMDAIIARLSALTLINLDTTPPEAGGMETAEQMLNQLACNNTGPSSAPSPTASIPDSNLKRLGLLNEKLDSHMKSIILSLDELLSPDLSSQRQVEASLTQEKHLLQASLVELHRLQHHCEADILVLVEAMRDRMAQFASGIDMYLEVLQGRSSPQSSPHVVNADPYFTNDLHGKHTPLLVAILNVVAQNLFGHATRTWCNANLRSHKLFWEELMTEGGRTPSVRNIKLHKFFPTDLRTARQSLNIEPTTIKYATCPTCCCLYPPTNTGTIAEWPTECTWRSFKDLPPCGQPLVKSAVEGVERFLDLEAQVDEEEEEEVQSEDEMSGFIINQDPQGEDNDDPDEPTHHFMAHDSMEATALLHRIAGEYDARAAAERVIEPSESVDGKFRVNSDLLKIAQRMDDANQAPALYSFKVLHHKTEYFLSYIRSLKTTEQFAGWDEEVFALNHLPGRIFVLAPSQHIDSLRKTSGILSQPVQIPHTEWGAGGHSSLFLPWVTNPISAAAWVRISKHSQPYFGDLAYVVGSAVETDVMLIAVVPRIRQTPRLEEMMDVVSKEAGEIGKRRGKGRKQAGHGQGKGKASVLPPVLFDPETMLARFGTAAVKVSAVKEKDPLKNFAEIFAERVVTRDPDTNKRVVSLVHHDLVGFGKFHWAVTPVTGENIYQFGGQIFYRGLLILLIYSYGVVERVTVPPVDQVIPFTESNIDPVHINRLLSQLHWRIGDRVARADGLYELQDIQMDIGLAACILIAKTNSATASMVQLFRPNELRRKFLAGDDVVVVVGLHKGLTGSVLNDDEGILRVLMDKSGTYISVPYQWVTGCLASAQVTPKVRADIKTGDFATVIDGPERHRTGLVVRKSERGTMLSVYKLQTRQTFLIEAELVERQGQPFVTKEVNPWEQGGGKAFPGDFILVMEGDLAGKEGFVKDVLDNSDLTVLETSKEPAQQPIILEGQQTDPRVHSDGEIETFLVPSLKTFCFHRVQLYDVIQVVNGVFKGMTGYVLDIRLSGYLTIKEIAKTRLSELSSESLVLNQFLNIYRSAVVIRDRLCVGDTVQLKYGSGEGRRGIVKHFLDGGIVVIEQEFGHVASNTVFQAHILLLEKINLTFKAAPKHKAIGKQVQVTNRHWKGLTGYVTSYNYIRKLAQVDLISVGKTNIPVSDVVYLESCLGIDEVPQVDVAPPNSPPRQATPIPDGPLVPHDAPDHETWNVSPSDLNLIADDWRMGSPECFLTDPIWHSLDGKHARVALGPSFGGEIVSDTQQFPFNSTMIVVHQKWQQGQLSFQDLKPTRPTKSKVLVVVLSGDSKGQVFKVDKVTKADGTVLLATKSKPMKVLAANVRQHGTRGSQPLLKRKLSISTLDGRTAKRFSKSNATFYTSLGKTYPLHEAVGFSPGNPSYASAVGDGRASVPFTRSLEVPFTRAGCTHYQSGSGLKNDIYAILSLCGPHVHLEIHLPARYVAAHNVKLDQVEMKSLAVIALPEITSLEISFPSACCTQWFELMPSLAHITIYYRYDDGSMQWQGGLHKQ</sequence>
<evidence type="ECO:0000256" key="1">
    <source>
        <dbReference type="SAM" id="MobiDB-lite"/>
    </source>
</evidence>
<feature type="domain" description="KOW" evidence="2">
    <location>
        <begin position="1095"/>
        <end position="1122"/>
    </location>
</feature>
<dbReference type="InParanoid" id="A0A0C3BHG6"/>
<name>A0A0C3BHG6_PILCF</name>